<sequence length="116" mass="12368">MSLMFMLFALSGALLVLGGGSYALRWILARRNGTAAADLPVPEPQVEPEPQVGGYVPAPRESDGLPPATCARVRDLVALDRGEEAVRMVRDRVGVDETRARRIVAGLGGDGRILES</sequence>
<dbReference type="Proteomes" id="UP000189004">
    <property type="component" value="Unassembled WGS sequence"/>
</dbReference>
<evidence type="ECO:0000256" key="1">
    <source>
        <dbReference type="SAM" id="MobiDB-lite"/>
    </source>
</evidence>
<evidence type="ECO:0008006" key="4">
    <source>
        <dbReference type="Google" id="ProtNLM"/>
    </source>
</evidence>
<dbReference type="AlphaFoldDB" id="A0A1V3C7H0"/>
<dbReference type="OrthoDB" id="3431939at2"/>
<protein>
    <recommendedName>
        <fullName evidence="4">Ribosomal protein L7/L12 C-terminal domain-containing protein</fullName>
    </recommendedName>
</protein>
<proteinExistence type="predicted"/>
<name>A0A1V3C7H0_9ACTN</name>
<evidence type="ECO:0000313" key="3">
    <source>
        <dbReference type="Proteomes" id="UP000189004"/>
    </source>
</evidence>
<reference evidence="3" key="1">
    <citation type="submission" date="2016-08" db="EMBL/GenBank/DDBJ databases">
        <authorList>
            <person name="Tokovenko B."/>
            <person name="Kalinowski J."/>
        </authorList>
    </citation>
    <scope>NUCLEOTIDE SEQUENCE [LARGE SCALE GENOMIC DNA]</scope>
    <source>
        <strain evidence="3">UTMC102</strain>
    </source>
</reference>
<organism evidence="2 3">
    <name type="scientific">Nocardiopsis sinuspersici</name>
    <dbReference type="NCBI Taxonomy" id="501010"/>
    <lineage>
        <taxon>Bacteria</taxon>
        <taxon>Bacillati</taxon>
        <taxon>Actinomycetota</taxon>
        <taxon>Actinomycetes</taxon>
        <taxon>Streptosporangiales</taxon>
        <taxon>Nocardiopsidaceae</taxon>
        <taxon>Nocardiopsis</taxon>
    </lineage>
</organism>
<feature type="region of interest" description="Disordered" evidence="1">
    <location>
        <begin position="39"/>
        <end position="67"/>
    </location>
</feature>
<comment type="caution">
    <text evidence="2">The sequence shown here is derived from an EMBL/GenBank/DDBJ whole genome shotgun (WGS) entry which is preliminary data.</text>
</comment>
<keyword evidence="3" id="KW-1185">Reference proteome</keyword>
<dbReference type="EMBL" id="MCOK01000001">
    <property type="protein sequence ID" value="OOC56582.1"/>
    <property type="molecule type" value="Genomic_DNA"/>
</dbReference>
<gene>
    <name evidence="2" type="ORF">NOSIN_24410</name>
</gene>
<accession>A0A1V3C7H0</accession>
<evidence type="ECO:0000313" key="2">
    <source>
        <dbReference type="EMBL" id="OOC56582.1"/>
    </source>
</evidence>